<evidence type="ECO:0000313" key="2">
    <source>
        <dbReference type="Proteomes" id="UP001152622"/>
    </source>
</evidence>
<organism evidence="1 2">
    <name type="scientific">Synaphobranchus kaupii</name>
    <name type="common">Kaup's arrowtooth eel</name>
    <dbReference type="NCBI Taxonomy" id="118154"/>
    <lineage>
        <taxon>Eukaryota</taxon>
        <taxon>Metazoa</taxon>
        <taxon>Chordata</taxon>
        <taxon>Craniata</taxon>
        <taxon>Vertebrata</taxon>
        <taxon>Euteleostomi</taxon>
        <taxon>Actinopterygii</taxon>
        <taxon>Neopterygii</taxon>
        <taxon>Teleostei</taxon>
        <taxon>Anguilliformes</taxon>
        <taxon>Synaphobranchidae</taxon>
        <taxon>Synaphobranchus</taxon>
    </lineage>
</organism>
<dbReference type="Proteomes" id="UP001152622">
    <property type="component" value="Chromosome 6"/>
</dbReference>
<protein>
    <submittedName>
        <fullName evidence="1">Uncharacterized protein</fullName>
    </submittedName>
</protein>
<reference evidence="1" key="1">
    <citation type="journal article" date="2023" name="Science">
        <title>Genome structures resolve the early diversification of teleost fishes.</title>
        <authorList>
            <person name="Parey E."/>
            <person name="Louis A."/>
            <person name="Montfort J."/>
            <person name="Bouchez O."/>
            <person name="Roques C."/>
            <person name="Iampietro C."/>
            <person name="Lluch J."/>
            <person name="Castinel A."/>
            <person name="Donnadieu C."/>
            <person name="Desvignes T."/>
            <person name="Floi Bucao C."/>
            <person name="Jouanno E."/>
            <person name="Wen M."/>
            <person name="Mejri S."/>
            <person name="Dirks R."/>
            <person name="Jansen H."/>
            <person name="Henkel C."/>
            <person name="Chen W.J."/>
            <person name="Zahm M."/>
            <person name="Cabau C."/>
            <person name="Klopp C."/>
            <person name="Thompson A.W."/>
            <person name="Robinson-Rechavi M."/>
            <person name="Braasch I."/>
            <person name="Lecointre G."/>
            <person name="Bobe J."/>
            <person name="Postlethwait J.H."/>
            <person name="Berthelot C."/>
            <person name="Roest Crollius H."/>
            <person name="Guiguen Y."/>
        </authorList>
    </citation>
    <scope>NUCLEOTIDE SEQUENCE</scope>
    <source>
        <strain evidence="1">WJC10195</strain>
    </source>
</reference>
<gene>
    <name evidence="1" type="ORF">SKAU_G00199550</name>
</gene>
<name>A0A9Q1IXQ0_SYNKA</name>
<dbReference type="EMBL" id="JAINUF010000006">
    <property type="protein sequence ID" value="KAJ8357161.1"/>
    <property type="molecule type" value="Genomic_DNA"/>
</dbReference>
<comment type="caution">
    <text evidence="1">The sequence shown here is derived from an EMBL/GenBank/DDBJ whole genome shotgun (WGS) entry which is preliminary data.</text>
</comment>
<accession>A0A9Q1IXQ0</accession>
<sequence>MVGSLMSVDSVHSAFGVWRVADIGKEAGLFCSAEPSKSSTNHVSQCHLQHVSKFPSSAPSLNSVSTLPAPPTIPPLAHAFNLSSIQPHLQPIPIHWPYPKFD</sequence>
<dbReference type="AlphaFoldDB" id="A0A9Q1IXQ0"/>
<evidence type="ECO:0000313" key="1">
    <source>
        <dbReference type="EMBL" id="KAJ8357161.1"/>
    </source>
</evidence>
<keyword evidence="2" id="KW-1185">Reference proteome</keyword>
<proteinExistence type="predicted"/>